<dbReference type="Gene3D" id="3.40.50.1820">
    <property type="entry name" value="alpha/beta hydrolase"/>
    <property type="match status" value="2"/>
</dbReference>
<organism evidence="5 6">
    <name type="scientific">Ornithorhynchus anatinus</name>
    <name type="common">Duckbill platypus</name>
    <dbReference type="NCBI Taxonomy" id="9258"/>
    <lineage>
        <taxon>Eukaryota</taxon>
        <taxon>Metazoa</taxon>
        <taxon>Chordata</taxon>
        <taxon>Craniata</taxon>
        <taxon>Vertebrata</taxon>
        <taxon>Euteleostomi</taxon>
        <taxon>Mammalia</taxon>
        <taxon>Monotremata</taxon>
        <taxon>Ornithorhynchidae</taxon>
        <taxon>Ornithorhynchus</taxon>
    </lineage>
</organism>
<evidence type="ECO:0000313" key="6">
    <source>
        <dbReference type="Proteomes" id="UP000002279"/>
    </source>
</evidence>
<dbReference type="InterPro" id="IPR019819">
    <property type="entry name" value="Carboxylesterase_B_CS"/>
</dbReference>
<reference evidence="5" key="2">
    <citation type="submission" date="2025-08" db="UniProtKB">
        <authorList>
            <consortium name="Ensembl"/>
        </authorList>
    </citation>
    <scope>IDENTIFICATION</scope>
    <source>
        <strain evidence="5">Glennie</strain>
    </source>
</reference>
<dbReference type="AlphaFoldDB" id="F7CJV8"/>
<accession>F7CJV8</accession>
<protein>
    <submittedName>
        <fullName evidence="5">Carboxylesterase 3</fullName>
    </submittedName>
</protein>
<dbReference type="STRING" id="9258.ENSOANP00000009270"/>
<evidence type="ECO:0000256" key="2">
    <source>
        <dbReference type="ARBA" id="ARBA00022729"/>
    </source>
</evidence>
<comment type="similarity">
    <text evidence="1">Belongs to the type-B carboxylesterase/lipase family.</text>
</comment>
<evidence type="ECO:0000256" key="3">
    <source>
        <dbReference type="SAM" id="SignalP"/>
    </source>
</evidence>
<dbReference type="Bgee" id="ENSOANG00000019866">
    <property type="expression patterns" value="Expressed in liver and 4 other cell types or tissues"/>
</dbReference>
<reference evidence="5 6" key="1">
    <citation type="journal article" date="2008" name="Nature">
        <title>Genome analysis of the platypus reveals unique signatures of evolution.</title>
        <authorList>
            <person name="Warren W.C."/>
            <person name="Hillier L.W."/>
            <person name="Marshall Graves J.A."/>
            <person name="Birney E."/>
            <person name="Ponting C.P."/>
            <person name="Grutzner F."/>
            <person name="Belov K."/>
            <person name="Miller W."/>
            <person name="Clarke L."/>
            <person name="Chinwalla A.T."/>
            <person name="Yang S.P."/>
            <person name="Heger A."/>
            <person name="Locke D.P."/>
            <person name="Miethke P."/>
            <person name="Waters P.D."/>
            <person name="Veyrunes F."/>
            <person name="Fulton L."/>
            <person name="Fulton B."/>
            <person name="Graves T."/>
            <person name="Wallis J."/>
            <person name="Puente X.S."/>
            <person name="Lopez-Otin C."/>
            <person name="Ordonez G.R."/>
            <person name="Eichler E.E."/>
            <person name="Chen L."/>
            <person name="Cheng Z."/>
            <person name="Deakin J.E."/>
            <person name="Alsop A."/>
            <person name="Thompson K."/>
            <person name="Kirby P."/>
            <person name="Papenfuss A.T."/>
            <person name="Wakefield M.J."/>
            <person name="Olender T."/>
            <person name="Lancet D."/>
            <person name="Huttley G.A."/>
            <person name="Smit A.F."/>
            <person name="Pask A."/>
            <person name="Temple-Smith P."/>
            <person name="Batzer M.A."/>
            <person name="Walker J.A."/>
            <person name="Konkel M.K."/>
            <person name="Harris R.S."/>
            <person name="Whittington C.M."/>
            <person name="Wong E.S."/>
            <person name="Gemmell N.J."/>
            <person name="Buschiazzo E."/>
            <person name="Vargas Jentzsch I.M."/>
            <person name="Merkel A."/>
            <person name="Schmitz J."/>
            <person name="Zemann A."/>
            <person name="Churakov G."/>
            <person name="Kriegs J.O."/>
            <person name="Brosius J."/>
            <person name="Murchison E.P."/>
            <person name="Sachidanandam R."/>
            <person name="Smith C."/>
            <person name="Hannon G.J."/>
            <person name="Tsend-Ayush E."/>
            <person name="McMillan D."/>
            <person name="Attenborough R."/>
            <person name="Rens W."/>
            <person name="Ferguson-Smith M."/>
            <person name="Lefevre C.M."/>
            <person name="Sharp J.A."/>
            <person name="Nicholas K.R."/>
            <person name="Ray D.A."/>
            <person name="Kube M."/>
            <person name="Reinhardt R."/>
            <person name="Pringle T.H."/>
            <person name="Taylor J."/>
            <person name="Jones R.C."/>
            <person name="Nixon B."/>
            <person name="Dacheux J.L."/>
            <person name="Niwa H."/>
            <person name="Sekita Y."/>
            <person name="Huang X."/>
            <person name="Stark A."/>
            <person name="Kheradpour P."/>
            <person name="Kellis M."/>
            <person name="Flicek P."/>
            <person name="Chen Y."/>
            <person name="Webber C."/>
            <person name="Hardison R."/>
            <person name="Nelson J."/>
            <person name="Hallsworth-Pepin K."/>
            <person name="Delehaunty K."/>
            <person name="Markovic C."/>
            <person name="Minx P."/>
            <person name="Feng Y."/>
            <person name="Kremitzki C."/>
            <person name="Mitreva M."/>
            <person name="Glasscock J."/>
            <person name="Wylie T."/>
            <person name="Wohldmann P."/>
            <person name="Thiru P."/>
            <person name="Nhan M.N."/>
            <person name="Pohl C.S."/>
            <person name="Smith S.M."/>
            <person name="Hou S."/>
            <person name="Nefedov M."/>
            <person name="de Jong P.J."/>
            <person name="Renfree M.B."/>
            <person name="Mardis E.R."/>
            <person name="Wilson R.K."/>
        </authorList>
    </citation>
    <scope>NUCLEOTIDE SEQUENCE [LARGE SCALE GENOMIC DNA]</scope>
    <source>
        <strain evidence="5 6">Glennie</strain>
    </source>
</reference>
<evidence type="ECO:0000256" key="1">
    <source>
        <dbReference type="ARBA" id="ARBA00005964"/>
    </source>
</evidence>
<gene>
    <name evidence="5" type="primary">CES3</name>
</gene>
<dbReference type="PROSITE" id="PS51257">
    <property type="entry name" value="PROKAR_LIPOPROTEIN"/>
    <property type="match status" value="1"/>
</dbReference>
<dbReference type="Proteomes" id="UP000002279">
    <property type="component" value="Chromosome X1"/>
</dbReference>
<dbReference type="PROSITE" id="PS00941">
    <property type="entry name" value="CARBOXYLESTERASE_B_2"/>
    <property type="match status" value="1"/>
</dbReference>
<feature type="chain" id="PRO_5028079252" evidence="3">
    <location>
        <begin position="30"/>
        <end position="434"/>
    </location>
</feature>
<evidence type="ECO:0000259" key="4">
    <source>
        <dbReference type="Pfam" id="PF00135"/>
    </source>
</evidence>
<dbReference type="SUPFAM" id="SSF53474">
    <property type="entry name" value="alpha/beta-Hydrolases"/>
    <property type="match status" value="2"/>
</dbReference>
<feature type="signal peptide" evidence="3">
    <location>
        <begin position="1"/>
        <end position="29"/>
    </location>
</feature>
<dbReference type="PANTHER" id="PTHR43903">
    <property type="entry name" value="NEUROLIGIN"/>
    <property type="match status" value="1"/>
</dbReference>
<dbReference type="eggNOG" id="KOG1516">
    <property type="taxonomic scope" value="Eukaryota"/>
</dbReference>
<name>F7CJV8_ORNAN</name>
<dbReference type="InterPro" id="IPR051093">
    <property type="entry name" value="Neuroligin/BSAL"/>
</dbReference>
<dbReference type="Pfam" id="PF00135">
    <property type="entry name" value="COesterase"/>
    <property type="match status" value="1"/>
</dbReference>
<dbReference type="InterPro" id="IPR002018">
    <property type="entry name" value="CarbesteraseB"/>
</dbReference>
<dbReference type="HOGENOM" id="CLU_006586_2_1_1"/>
<sequence>MSQRQIFLLQVLVWAACLLLIPAEGCVTGQPELVTPQGTLQGKQVAVKGTDRRVDVFLGIPFARPPVGPLRFSPPQPAESWDGVRDATTFPPICLQDLEMMGRLKELMDIKEYLLPTSEDCLFLNVYTPARCAERKDKLPIIANLTGCEAASMAETVECLRKKAAKEVVLTVQQQQHLPIVPVSVDGIFFPKAPEELLRRQEFHRIPYLIGINNHEFGWLLPKTMNFSGLKEGMTRETILSTIKSVRAIMDIPSELVHLLADEYLGIEKDPLALRDAFLDLMGDRFFVIMSFKTAQYHRDAGAAVYFYEFQHRSSLISKIKPDYVKADHGDEITFVFGGPFMANESFLFAFPGAREEEKQLSKTMMQYWANFARTGDPNGKGLFHWPLFDLTESYLELNLTPKIGKKLRGAKMEFWMKTLPEAIWKYQEGKKEL</sequence>
<keyword evidence="2 3" id="KW-0732">Signal</keyword>
<reference evidence="5" key="3">
    <citation type="submission" date="2025-09" db="UniProtKB">
        <authorList>
            <consortium name="Ensembl"/>
        </authorList>
    </citation>
    <scope>IDENTIFICATION</scope>
    <source>
        <strain evidence="5">Glennie</strain>
    </source>
</reference>
<feature type="domain" description="Carboxylesterase type B" evidence="4">
    <location>
        <begin position="142"/>
        <end position="416"/>
    </location>
</feature>
<dbReference type="Ensembl" id="ENSOANT00000009272.3">
    <property type="protein sequence ID" value="ENSOANP00000009270.3"/>
    <property type="gene ID" value="ENSOANG00000019866.3"/>
</dbReference>
<proteinExistence type="inferred from homology"/>
<dbReference type="GeneTree" id="ENSGT00940000155200"/>
<dbReference type="FunFam" id="3.40.50.1820:FF:000895">
    <property type="entry name" value="Uncharacterized protein"/>
    <property type="match status" value="1"/>
</dbReference>
<evidence type="ECO:0000313" key="5">
    <source>
        <dbReference type="Ensembl" id="ENSOANP00000009270.3"/>
    </source>
</evidence>
<keyword evidence="6" id="KW-1185">Reference proteome</keyword>
<dbReference type="InterPro" id="IPR029058">
    <property type="entry name" value="AB_hydrolase_fold"/>
</dbReference>